<name>A0A0S3S0U0_PHAAN</name>
<keyword evidence="1" id="KW-0472">Membrane</keyword>
<reference evidence="2 3" key="1">
    <citation type="journal article" date="2015" name="Sci. Rep.">
        <title>The power of single molecule real-time sequencing technology in the de novo assembly of a eukaryotic genome.</title>
        <authorList>
            <person name="Sakai H."/>
            <person name="Naito K."/>
            <person name="Ogiso-Tanaka E."/>
            <person name="Takahashi Y."/>
            <person name="Iseki K."/>
            <person name="Muto C."/>
            <person name="Satou K."/>
            <person name="Teruya K."/>
            <person name="Shiroma A."/>
            <person name="Shimoji M."/>
            <person name="Hirano T."/>
            <person name="Itoh T."/>
            <person name="Kaga A."/>
            <person name="Tomooka N."/>
        </authorList>
    </citation>
    <scope>NUCLEOTIDE SEQUENCE [LARGE SCALE GENOMIC DNA]</scope>
    <source>
        <strain evidence="3">cv. Shumari</strain>
    </source>
</reference>
<evidence type="ECO:0000313" key="2">
    <source>
        <dbReference type="EMBL" id="BAT86443.1"/>
    </source>
</evidence>
<evidence type="ECO:0000256" key="1">
    <source>
        <dbReference type="SAM" id="Phobius"/>
    </source>
</evidence>
<gene>
    <name evidence="2" type="primary">Vigan.04G409600</name>
    <name evidence="2" type="ORF">VIGAN_04409600</name>
</gene>
<organism evidence="2 3">
    <name type="scientific">Vigna angularis var. angularis</name>
    <dbReference type="NCBI Taxonomy" id="157739"/>
    <lineage>
        <taxon>Eukaryota</taxon>
        <taxon>Viridiplantae</taxon>
        <taxon>Streptophyta</taxon>
        <taxon>Embryophyta</taxon>
        <taxon>Tracheophyta</taxon>
        <taxon>Spermatophyta</taxon>
        <taxon>Magnoliopsida</taxon>
        <taxon>eudicotyledons</taxon>
        <taxon>Gunneridae</taxon>
        <taxon>Pentapetalae</taxon>
        <taxon>rosids</taxon>
        <taxon>fabids</taxon>
        <taxon>Fabales</taxon>
        <taxon>Fabaceae</taxon>
        <taxon>Papilionoideae</taxon>
        <taxon>50 kb inversion clade</taxon>
        <taxon>NPAAA clade</taxon>
        <taxon>indigoferoid/millettioid clade</taxon>
        <taxon>Phaseoleae</taxon>
        <taxon>Vigna</taxon>
    </lineage>
</organism>
<sequence>MYQNFQVSCHKLTAPGGTTHPSPFFLLLYTLIIIIAILLFFITSDQFILLPLHINSHYRYHSPVKMLLHICFWVRPSCCC</sequence>
<dbReference type="AlphaFoldDB" id="A0A0S3S0U0"/>
<dbReference type="Proteomes" id="UP000291084">
    <property type="component" value="Chromosome 4"/>
</dbReference>
<proteinExistence type="predicted"/>
<accession>A0A0S3S0U0</accession>
<keyword evidence="1" id="KW-0812">Transmembrane</keyword>
<keyword evidence="1" id="KW-1133">Transmembrane helix</keyword>
<evidence type="ECO:0000313" key="3">
    <source>
        <dbReference type="Proteomes" id="UP000291084"/>
    </source>
</evidence>
<dbReference type="EMBL" id="AP015037">
    <property type="protein sequence ID" value="BAT86443.1"/>
    <property type="molecule type" value="Genomic_DNA"/>
</dbReference>
<protein>
    <submittedName>
        <fullName evidence="2">Uncharacterized protein</fullName>
    </submittedName>
</protein>
<keyword evidence="3" id="KW-1185">Reference proteome</keyword>
<feature type="transmembrane region" description="Helical" evidence="1">
    <location>
        <begin position="24"/>
        <end position="42"/>
    </location>
</feature>